<dbReference type="InterPro" id="IPR011042">
    <property type="entry name" value="6-blade_b-propeller_TolB-like"/>
</dbReference>
<gene>
    <name evidence="1" type="ORF">GCM10007891_10590</name>
</gene>
<keyword evidence="2" id="KW-1185">Reference proteome</keyword>
<protein>
    <submittedName>
        <fullName evidence="1">Tat pathway signal protein</fullName>
    </submittedName>
</protein>
<dbReference type="Pfam" id="PF05787">
    <property type="entry name" value="PhoX"/>
    <property type="match status" value="1"/>
</dbReference>
<dbReference type="PROSITE" id="PS51318">
    <property type="entry name" value="TAT"/>
    <property type="match status" value="1"/>
</dbReference>
<dbReference type="RefSeq" id="WP_284722675.1">
    <property type="nucleotide sequence ID" value="NZ_BSND01000004.1"/>
</dbReference>
<evidence type="ECO:0000313" key="2">
    <source>
        <dbReference type="Proteomes" id="UP001161423"/>
    </source>
</evidence>
<sequence length="658" mass="73225">MTQPTHSDFHQRLASYDDEIINSTEQKSLDKMVLSRRDVLKGSLNAAVIGFLGLNMGSRFAFAGENAIPPAPYIGFQPIQPRTDPLFDEVVVADGYQAKAFFSWGDPVETGATKWKADASNTWQEQLKQAGDNHDGMHFFAFPDNNNRGLMVINHEYINPTIHTDGLIYDGNGKRLPDDVKKEQAAHGVSVIEVNKDSHGEWQRVYPSLYNRRISTLTPMQASGPLAGHDLFKTVADPDGNEIIGTLNNCSNGFTPWGTYLACEENWHNYFVNHDKTDYQSRVSHHRYGISNDKNDNYYGWSTIDARFDATPDASLPHQGYVNEPNRFGWVVEIDPFDPQSKPIKRTAFGRFCRECVAPSLADNGQLAFYSGDDTRGEYVYKFVPSQRFDKTQMDNNKDILDQGTLYVGRFNDDGTGRWLPLVHGNEGLTAENGFPSQAEVLVNARAAADLLGATPMDRPEWATVNPHNLDVYVSLTNNNKRGKEFAVNAANPRPDNRHGQIIKIMEEQANPAATSFNWSLFVIAGEKPDATDAEGHKVADHLVGNIQGDIFSSPDGLGFDQDGRLWIMTDYDDDDPFMANMGCNQVLCANPQTQEIKRFLVGPRGCELTGITWSPDYKAMWVNIQHPGLSYPASDGKTRPRSTTVLITKNDGGVIGS</sequence>
<reference evidence="1" key="1">
    <citation type="journal article" date="2014" name="Int. J. Syst. Evol. Microbiol.">
        <title>Complete genome of a new Firmicutes species belonging to the dominant human colonic microbiota ('Ruminococcus bicirculans') reveals two chromosomes and a selective capacity to utilize plant glucans.</title>
        <authorList>
            <consortium name="NISC Comparative Sequencing Program"/>
            <person name="Wegmann U."/>
            <person name="Louis P."/>
            <person name="Goesmann A."/>
            <person name="Henrissat B."/>
            <person name="Duncan S.H."/>
            <person name="Flint H.J."/>
        </authorList>
    </citation>
    <scope>NUCLEOTIDE SEQUENCE</scope>
    <source>
        <strain evidence="1">NBRC 102424</strain>
    </source>
</reference>
<dbReference type="SUPFAM" id="SSF101898">
    <property type="entry name" value="NHL repeat"/>
    <property type="match status" value="1"/>
</dbReference>
<comment type="caution">
    <text evidence="1">The sequence shown here is derived from an EMBL/GenBank/DDBJ whole genome shotgun (WGS) entry which is preliminary data.</text>
</comment>
<dbReference type="Proteomes" id="UP001161423">
    <property type="component" value="Unassembled WGS sequence"/>
</dbReference>
<reference evidence="1" key="2">
    <citation type="submission" date="2023-01" db="EMBL/GenBank/DDBJ databases">
        <title>Draft genome sequence of Methylophaga thalassica strain NBRC 102424.</title>
        <authorList>
            <person name="Sun Q."/>
            <person name="Mori K."/>
        </authorList>
    </citation>
    <scope>NUCLEOTIDE SEQUENCE</scope>
    <source>
        <strain evidence="1">NBRC 102424</strain>
    </source>
</reference>
<dbReference type="PANTHER" id="PTHR35399">
    <property type="entry name" value="SLR8030 PROTEIN"/>
    <property type="match status" value="1"/>
</dbReference>
<dbReference type="Gene3D" id="2.120.10.30">
    <property type="entry name" value="TolB, C-terminal domain"/>
    <property type="match status" value="1"/>
</dbReference>
<dbReference type="PANTHER" id="PTHR35399:SF2">
    <property type="entry name" value="DUF839 DOMAIN-CONTAINING PROTEIN"/>
    <property type="match status" value="1"/>
</dbReference>
<organism evidence="1 2">
    <name type="scientific">Methylophaga thalassica</name>
    <dbReference type="NCBI Taxonomy" id="40223"/>
    <lineage>
        <taxon>Bacteria</taxon>
        <taxon>Pseudomonadati</taxon>
        <taxon>Pseudomonadota</taxon>
        <taxon>Gammaproteobacteria</taxon>
        <taxon>Thiotrichales</taxon>
        <taxon>Piscirickettsiaceae</taxon>
        <taxon>Methylophaga</taxon>
    </lineage>
</organism>
<accession>A0ABQ5TTY8</accession>
<proteinExistence type="predicted"/>
<evidence type="ECO:0000313" key="1">
    <source>
        <dbReference type="EMBL" id="GLP99205.1"/>
    </source>
</evidence>
<dbReference type="InterPro" id="IPR006311">
    <property type="entry name" value="TAT_signal"/>
</dbReference>
<name>A0ABQ5TTY8_9GAMM</name>
<dbReference type="EMBL" id="BSND01000004">
    <property type="protein sequence ID" value="GLP99205.1"/>
    <property type="molecule type" value="Genomic_DNA"/>
</dbReference>
<dbReference type="InterPro" id="IPR008557">
    <property type="entry name" value="PhoX"/>
</dbReference>